<evidence type="ECO:0000313" key="3">
    <source>
        <dbReference type="Proteomes" id="UP000179237"/>
    </source>
</evidence>
<comment type="caution">
    <text evidence="2">The sequence shown here is derived from an EMBL/GenBank/DDBJ whole genome shotgun (WGS) entry which is preliminary data.</text>
</comment>
<reference evidence="2 3" key="1">
    <citation type="journal article" date="2016" name="Nat. Commun.">
        <title>Thousands of microbial genomes shed light on interconnected biogeochemical processes in an aquifer system.</title>
        <authorList>
            <person name="Anantharaman K."/>
            <person name="Brown C.T."/>
            <person name="Hug L.A."/>
            <person name="Sharon I."/>
            <person name="Castelle C.J."/>
            <person name="Probst A.J."/>
            <person name="Thomas B.C."/>
            <person name="Singh A."/>
            <person name="Wilkins M.J."/>
            <person name="Karaoz U."/>
            <person name="Brodie E.L."/>
            <person name="Williams K.H."/>
            <person name="Hubbard S.S."/>
            <person name="Banfield J.F."/>
        </authorList>
    </citation>
    <scope>NUCLEOTIDE SEQUENCE [LARGE SCALE GENOMIC DNA]</scope>
</reference>
<dbReference type="InterPro" id="IPR038726">
    <property type="entry name" value="PDDEXK_AddAB-type"/>
</dbReference>
<sequence>MKDKFTATWVSHTSISDYLRCPRSYYLKNIYKDRENGKKIQIVSPALSLGSAIHEVLEGLSQIPTQKRFDISPIVKFETVWVKFSGKLGGFPTEEKEIQTKERGKQMLRKVMDNPGPLARLSVKLKQDFLYYWLSEDENLILCGKIDWLEYLKEINAVHIIDFKTSKKEENPNSLQLPIYYLLAKNCQTRPIEKLSYWYLEYDTLPTRMDLPELDTANSKVLEIARKIKLARKLENFNCPSGKKGCPACQSLEAILRGEGEKVGESERHNLYYLTRENNKQEEEIEEMIL</sequence>
<dbReference type="Gene3D" id="3.90.320.10">
    <property type="match status" value="1"/>
</dbReference>
<dbReference type="InterPro" id="IPR011604">
    <property type="entry name" value="PDDEXK-like_dom_sf"/>
</dbReference>
<dbReference type="EMBL" id="MFAQ01000045">
    <property type="protein sequence ID" value="OGD81380.1"/>
    <property type="molecule type" value="Genomic_DNA"/>
</dbReference>
<proteinExistence type="predicted"/>
<accession>A0A1F5FP33</accession>
<feature type="domain" description="PD-(D/E)XK endonuclease-like" evidence="1">
    <location>
        <begin position="10"/>
        <end position="250"/>
    </location>
</feature>
<evidence type="ECO:0000313" key="2">
    <source>
        <dbReference type="EMBL" id="OGD81380.1"/>
    </source>
</evidence>
<organism evidence="2 3">
    <name type="scientific">Candidatus Collierbacteria bacterium RIFOXYD1_FULL_40_9</name>
    <dbReference type="NCBI Taxonomy" id="1817731"/>
    <lineage>
        <taxon>Bacteria</taxon>
        <taxon>Candidatus Collieribacteriota</taxon>
    </lineage>
</organism>
<evidence type="ECO:0000259" key="1">
    <source>
        <dbReference type="Pfam" id="PF12705"/>
    </source>
</evidence>
<protein>
    <recommendedName>
        <fullName evidence="1">PD-(D/E)XK endonuclease-like domain-containing protein</fullName>
    </recommendedName>
</protein>
<dbReference type="AlphaFoldDB" id="A0A1F5FP33"/>
<name>A0A1F5FP33_9BACT</name>
<gene>
    <name evidence="2" type="ORF">A2572_01095</name>
</gene>
<dbReference type="Proteomes" id="UP000179237">
    <property type="component" value="Unassembled WGS sequence"/>
</dbReference>
<dbReference type="Pfam" id="PF12705">
    <property type="entry name" value="PDDEXK_1"/>
    <property type="match status" value="1"/>
</dbReference>